<dbReference type="OrthoDB" id="7279151at2"/>
<dbReference type="InterPro" id="IPR038765">
    <property type="entry name" value="Papain-like_cys_pep_sf"/>
</dbReference>
<name>T0IRU4_9SPHN</name>
<protein>
    <submittedName>
        <fullName evidence="3">Amidase</fullName>
    </submittedName>
</protein>
<proteinExistence type="predicted"/>
<dbReference type="eggNOG" id="COG3942">
    <property type="taxonomic scope" value="Bacteria"/>
</dbReference>
<dbReference type="PATRIC" id="fig|1331060.3.peg.3798"/>
<dbReference type="Gene3D" id="3.90.1720.10">
    <property type="entry name" value="endopeptidase domain like (from Nostoc punctiforme)"/>
    <property type="match status" value="1"/>
</dbReference>
<feature type="signal peptide" evidence="1">
    <location>
        <begin position="1"/>
        <end position="21"/>
    </location>
</feature>
<dbReference type="SUPFAM" id="SSF54001">
    <property type="entry name" value="Cysteine proteinases"/>
    <property type="match status" value="1"/>
</dbReference>
<dbReference type="RefSeq" id="WP_021227486.1">
    <property type="nucleotide sequence ID" value="NZ_ATDP01000103.1"/>
</dbReference>
<feature type="chain" id="PRO_5004565346" evidence="1">
    <location>
        <begin position="22"/>
        <end position="238"/>
    </location>
</feature>
<reference evidence="3 4" key="1">
    <citation type="journal article" date="2013" name="Genome Announc.">
        <title>Draft Genome Sequence of Sphingobium lactosutens Strain DS20T, Isolated from a Hexachlorocyclohexane Dumpsite.</title>
        <authorList>
            <person name="Kumar R."/>
            <person name="Dwivedi V."/>
            <person name="Negi V."/>
            <person name="Khurana J.P."/>
            <person name="Lal R."/>
        </authorList>
    </citation>
    <scope>NUCLEOTIDE SEQUENCE [LARGE SCALE GENOMIC DNA]</scope>
    <source>
        <strain evidence="3 4">DS20</strain>
    </source>
</reference>
<evidence type="ECO:0000313" key="3">
    <source>
        <dbReference type="EMBL" id="EQB12369.1"/>
    </source>
</evidence>
<gene>
    <name evidence="3" type="ORF">RLDS_19675</name>
</gene>
<accession>T0IRU4</accession>
<comment type="caution">
    <text evidence="3">The sequence shown here is derived from an EMBL/GenBank/DDBJ whole genome shotgun (WGS) entry which is preliminary data.</text>
</comment>
<dbReference type="InterPro" id="IPR007921">
    <property type="entry name" value="CHAP_dom"/>
</dbReference>
<evidence type="ECO:0000259" key="2">
    <source>
        <dbReference type="PROSITE" id="PS50911"/>
    </source>
</evidence>
<organism evidence="3 4">
    <name type="scientific">Sphingobium lactosutens DS20</name>
    <dbReference type="NCBI Taxonomy" id="1331060"/>
    <lineage>
        <taxon>Bacteria</taxon>
        <taxon>Pseudomonadati</taxon>
        <taxon>Pseudomonadota</taxon>
        <taxon>Alphaproteobacteria</taxon>
        <taxon>Sphingomonadales</taxon>
        <taxon>Sphingomonadaceae</taxon>
        <taxon>Sphingobium</taxon>
    </lineage>
</organism>
<feature type="domain" description="Peptidase C51" evidence="2">
    <location>
        <begin position="4"/>
        <end position="125"/>
    </location>
</feature>
<dbReference type="PROSITE" id="PS50911">
    <property type="entry name" value="CHAP"/>
    <property type="match status" value="1"/>
</dbReference>
<sequence length="238" mass="26230">MIRNLVWAAALMLSGMTGAQAWGASVLQCVPYARTVSGVDLYGDALNWWDQADGRFKRGHAPKKGAVLAFRAFGPMALGHVAVVSRVLDDRRILIRHANWSVPGAIEEDVLAIDVSDQGDWSQVRVWHSPTGQMGARTNPTFGFIYPAKAKLHDFTPDPALGASIRFARMDMDRWNREGASVRPVRTAQATVEAKPERRGRAPHLRTDPAILHFADNAPVERSLSAIIADVKRETMLN</sequence>
<dbReference type="Proteomes" id="UP000015531">
    <property type="component" value="Unassembled WGS sequence"/>
</dbReference>
<dbReference type="AlphaFoldDB" id="T0IRU4"/>
<evidence type="ECO:0000313" key="4">
    <source>
        <dbReference type="Proteomes" id="UP000015531"/>
    </source>
</evidence>
<dbReference type="EMBL" id="ATDP01000103">
    <property type="protein sequence ID" value="EQB12369.1"/>
    <property type="molecule type" value="Genomic_DNA"/>
</dbReference>
<keyword evidence="4" id="KW-1185">Reference proteome</keyword>
<dbReference type="Pfam" id="PF05257">
    <property type="entry name" value="CHAP"/>
    <property type="match status" value="1"/>
</dbReference>
<keyword evidence="1" id="KW-0732">Signal</keyword>
<evidence type="ECO:0000256" key="1">
    <source>
        <dbReference type="SAM" id="SignalP"/>
    </source>
</evidence>